<dbReference type="Pfam" id="PF01553">
    <property type="entry name" value="Acyltransferase"/>
    <property type="match status" value="1"/>
</dbReference>
<dbReference type="eggNOG" id="KOG3730">
    <property type="taxonomic scope" value="Eukaryota"/>
</dbReference>
<dbReference type="RefSeq" id="XP_008861345.1">
    <property type="nucleotide sequence ID" value="XM_008863123.1"/>
</dbReference>
<evidence type="ECO:0000256" key="5">
    <source>
        <dbReference type="ARBA" id="ARBA00023315"/>
    </source>
</evidence>
<dbReference type="SUPFAM" id="SSF69593">
    <property type="entry name" value="Glycerol-3-phosphate (1)-acyltransferase"/>
    <property type="match status" value="1"/>
</dbReference>
<evidence type="ECO:0000256" key="3">
    <source>
        <dbReference type="ARBA" id="ARBA00022679"/>
    </source>
</evidence>
<dbReference type="VEuPathDB" id="FungiDB:H310_00362"/>
<name>A0A024UUD6_9STRA</name>
<dbReference type="STRING" id="157072.A0A024UUD6"/>
<comment type="similarity">
    <text evidence="2">Belongs to the GPAT/DAPAT family.</text>
</comment>
<feature type="domain" description="Phospholipid/glycerol acyltransferase" evidence="6">
    <location>
        <begin position="300"/>
        <end position="427"/>
    </location>
</feature>
<sequence>MSEREMEPKSRNGLMTRMKVGILEVRRVAAAKRIQSFYRKHMQRCKARIGSSKKFKVTNDTLALTTALLATSFAFSSSSLQAREKQFLLALDENVPPTKVDILANVAVQHVAPLSSAMQELLLLRGSPYEFEVPVKDKNRLMHDNFINMMSESWLLCSTTERFAIHKSESRRKRAAFYLRTLGPVFSDLLFISRGGPTHPHILQMNQGSTSSTHLTGVTKRIRSLYATHVSWSDSLEGLTSKVRKIFWLLRSEMQMPAIRSLGWLLSKLWRVLFDGVFIDAASIDAIHSLIASVGPNTSLVLAPTHKSHLDYLLVSYICFAYGLPLPRIAAGINLNLPVVGSYLRASGSFFIRRSYHGDTLYKEVLTSYVHQLLEDGAPMEVFVEGGRSRHGRVMRPKVGFFHMMASFLSTRPSRDILVVPISIDYDRVLEVPEYAAQLLGKPKQKESIFSLVKSLFSLRRCGNAYVRFASPLPMQHHVEHFGLENLASRVAYGMQSASTITASTLVAAVLLWKRHRTALSFDEVVADVAWLATLLRSHGAIVAPYESTADLVVHALAILEVATSSESRFVYLPNVFDDTRVLTMAFYRNQLLHVLLPMATLATVVSSRVEVGASLLLSAIAADAEKLWASCTRLCPHPSPEDWSVEVGNLVKAMPFVHVHRDRLGVEANRWHASSHVSFLTMLLWPFVCALDNVASAFSISNGVLTEPEIVRLARSHPTEFAEAKSLESIKQALATLIEYGAVARAPFDATNTHKYVYRALVGPIFDATCTFVRQLQRRRRKVWQVAACPAHEPTVNLQAANVWLRLGQHDTRVIFIQ</sequence>
<dbReference type="PANTHER" id="PTHR12563:SF17">
    <property type="entry name" value="DIHYDROXYACETONE PHOSPHATE ACYLTRANSFERASE"/>
    <property type="match status" value="1"/>
</dbReference>
<evidence type="ECO:0000313" key="7">
    <source>
        <dbReference type="EMBL" id="ETW09934.1"/>
    </source>
</evidence>
<reference evidence="7" key="1">
    <citation type="submission" date="2013-12" db="EMBL/GenBank/DDBJ databases">
        <title>The Genome Sequence of Aphanomyces invadans NJM9701.</title>
        <authorList>
            <consortium name="The Broad Institute Genomics Platform"/>
            <person name="Russ C."/>
            <person name="Tyler B."/>
            <person name="van West P."/>
            <person name="Dieguez-Uribeondo J."/>
            <person name="Young S.K."/>
            <person name="Zeng Q."/>
            <person name="Gargeya S."/>
            <person name="Fitzgerald M."/>
            <person name="Abouelleil A."/>
            <person name="Alvarado L."/>
            <person name="Chapman S.B."/>
            <person name="Gainer-Dewar J."/>
            <person name="Goldberg J."/>
            <person name="Griggs A."/>
            <person name="Gujja S."/>
            <person name="Hansen M."/>
            <person name="Howarth C."/>
            <person name="Imamovic A."/>
            <person name="Ireland A."/>
            <person name="Larimer J."/>
            <person name="McCowan C."/>
            <person name="Murphy C."/>
            <person name="Pearson M."/>
            <person name="Poon T.W."/>
            <person name="Priest M."/>
            <person name="Roberts A."/>
            <person name="Saif S."/>
            <person name="Shea T."/>
            <person name="Sykes S."/>
            <person name="Wortman J."/>
            <person name="Nusbaum C."/>
            <person name="Birren B."/>
        </authorList>
    </citation>
    <scope>NUCLEOTIDE SEQUENCE [LARGE SCALE GENOMIC DNA]</scope>
    <source>
        <strain evidence="7">NJM9701</strain>
    </source>
</reference>
<dbReference type="Pfam" id="PF19277">
    <property type="entry name" value="GPAT_C"/>
    <property type="match status" value="1"/>
</dbReference>
<dbReference type="PROSITE" id="PS50096">
    <property type="entry name" value="IQ"/>
    <property type="match status" value="1"/>
</dbReference>
<organism evidence="7">
    <name type="scientific">Aphanomyces invadans</name>
    <dbReference type="NCBI Taxonomy" id="157072"/>
    <lineage>
        <taxon>Eukaryota</taxon>
        <taxon>Sar</taxon>
        <taxon>Stramenopiles</taxon>
        <taxon>Oomycota</taxon>
        <taxon>Saprolegniomycetes</taxon>
        <taxon>Saprolegniales</taxon>
        <taxon>Verrucalvaceae</taxon>
        <taxon>Aphanomyces</taxon>
    </lineage>
</organism>
<dbReference type="AlphaFoldDB" id="A0A024UUD6"/>
<dbReference type="CDD" id="cd07993">
    <property type="entry name" value="LPLAT_DHAPAT-like"/>
    <property type="match status" value="1"/>
</dbReference>
<keyword evidence="4" id="KW-0472">Membrane</keyword>
<dbReference type="GeneID" id="20077412"/>
<evidence type="ECO:0000256" key="1">
    <source>
        <dbReference type="ARBA" id="ARBA00004184"/>
    </source>
</evidence>
<proteinExistence type="inferred from homology"/>
<gene>
    <name evidence="7" type="ORF">H310_00362</name>
</gene>
<dbReference type="GO" id="GO:0006072">
    <property type="term" value="P:glycerol-3-phosphate metabolic process"/>
    <property type="evidence" value="ECO:0007669"/>
    <property type="project" value="TreeGrafter"/>
</dbReference>
<evidence type="ECO:0000259" key="6">
    <source>
        <dbReference type="SMART" id="SM00563"/>
    </source>
</evidence>
<protein>
    <recommendedName>
        <fullName evidence="6">Phospholipid/glycerol acyltransferase domain-containing protein</fullName>
    </recommendedName>
</protein>
<dbReference type="EMBL" id="KI913952">
    <property type="protein sequence ID" value="ETW09934.1"/>
    <property type="molecule type" value="Genomic_DNA"/>
</dbReference>
<keyword evidence="5" id="KW-0012">Acyltransferase</keyword>
<dbReference type="GO" id="GO:0004366">
    <property type="term" value="F:glycerol-3-phosphate O-acyltransferase activity"/>
    <property type="evidence" value="ECO:0007669"/>
    <property type="project" value="TreeGrafter"/>
</dbReference>
<dbReference type="GO" id="GO:0019432">
    <property type="term" value="P:triglyceride biosynthetic process"/>
    <property type="evidence" value="ECO:0007669"/>
    <property type="project" value="TreeGrafter"/>
</dbReference>
<dbReference type="InterPro" id="IPR002123">
    <property type="entry name" value="Plipid/glycerol_acylTrfase"/>
</dbReference>
<evidence type="ECO:0000256" key="4">
    <source>
        <dbReference type="ARBA" id="ARBA00023136"/>
    </source>
</evidence>
<dbReference type="InterPro" id="IPR022284">
    <property type="entry name" value="GPAT/DHAPAT"/>
</dbReference>
<accession>A0A024UUD6</accession>
<dbReference type="OrthoDB" id="10255570at2759"/>
<dbReference type="GO" id="GO:0031966">
    <property type="term" value="C:mitochondrial membrane"/>
    <property type="evidence" value="ECO:0007669"/>
    <property type="project" value="TreeGrafter"/>
</dbReference>
<dbReference type="GO" id="GO:0006631">
    <property type="term" value="P:fatty acid metabolic process"/>
    <property type="evidence" value="ECO:0007669"/>
    <property type="project" value="TreeGrafter"/>
</dbReference>
<comment type="subcellular location">
    <subcellularLocation>
        <location evidence="1">Endomembrane system</location>
        <topology evidence="1">Peripheral membrane protein</topology>
    </subcellularLocation>
</comment>
<evidence type="ECO:0000256" key="2">
    <source>
        <dbReference type="ARBA" id="ARBA00007937"/>
    </source>
</evidence>
<dbReference type="InterPro" id="IPR045520">
    <property type="entry name" value="GPAT/DHAPAT_C"/>
</dbReference>
<keyword evidence="3" id="KW-0808">Transferase</keyword>
<dbReference type="GO" id="GO:0008654">
    <property type="term" value="P:phospholipid biosynthetic process"/>
    <property type="evidence" value="ECO:0007669"/>
    <property type="project" value="TreeGrafter"/>
</dbReference>
<dbReference type="GO" id="GO:0012505">
    <property type="term" value="C:endomembrane system"/>
    <property type="evidence" value="ECO:0007669"/>
    <property type="project" value="UniProtKB-SubCell"/>
</dbReference>
<dbReference type="InterPro" id="IPR041728">
    <property type="entry name" value="GPAT/DHAPAT_LPLAT"/>
</dbReference>
<dbReference type="PANTHER" id="PTHR12563">
    <property type="entry name" value="GLYCEROL-3-PHOSPHATE ACYLTRANSFERASE"/>
    <property type="match status" value="1"/>
</dbReference>
<dbReference type="SMART" id="SM00563">
    <property type="entry name" value="PlsC"/>
    <property type="match status" value="1"/>
</dbReference>